<feature type="region of interest" description="Disordered" evidence="1">
    <location>
        <begin position="173"/>
        <end position="397"/>
    </location>
</feature>
<feature type="compositionally biased region" description="Pro residues" evidence="1">
    <location>
        <begin position="296"/>
        <end position="325"/>
    </location>
</feature>
<feature type="compositionally biased region" description="Pro residues" evidence="1">
    <location>
        <begin position="1"/>
        <end position="20"/>
    </location>
</feature>
<feature type="compositionally biased region" description="Polar residues" evidence="1">
    <location>
        <begin position="330"/>
        <end position="352"/>
    </location>
</feature>
<dbReference type="RefSeq" id="WP_215919931.1">
    <property type="nucleotide sequence ID" value="NZ_JAHKNI010000008.1"/>
</dbReference>
<feature type="transmembrane region" description="Helical" evidence="2">
    <location>
        <begin position="112"/>
        <end position="137"/>
    </location>
</feature>
<organism evidence="3 4">
    <name type="scientific">Nocardia albiluteola</name>
    <dbReference type="NCBI Taxonomy" id="2842303"/>
    <lineage>
        <taxon>Bacteria</taxon>
        <taxon>Bacillati</taxon>
        <taxon>Actinomycetota</taxon>
        <taxon>Actinomycetes</taxon>
        <taxon>Mycobacteriales</taxon>
        <taxon>Nocardiaceae</taxon>
        <taxon>Nocardia</taxon>
    </lineage>
</organism>
<keyword evidence="2" id="KW-0472">Membrane</keyword>
<comment type="caution">
    <text evidence="3">The sequence shown here is derived from an EMBL/GenBank/DDBJ whole genome shotgun (WGS) entry which is preliminary data.</text>
</comment>
<name>A0ABS6B2T8_9NOCA</name>
<feature type="compositionally biased region" description="Low complexity" evidence="1">
    <location>
        <begin position="173"/>
        <end position="185"/>
    </location>
</feature>
<evidence type="ECO:0000313" key="4">
    <source>
        <dbReference type="Proteomes" id="UP000733379"/>
    </source>
</evidence>
<keyword evidence="2" id="KW-0812">Transmembrane</keyword>
<keyword evidence="4" id="KW-1185">Reference proteome</keyword>
<feature type="transmembrane region" description="Helical" evidence="2">
    <location>
        <begin position="143"/>
        <end position="164"/>
    </location>
</feature>
<feature type="compositionally biased region" description="Low complexity" evidence="1">
    <location>
        <begin position="193"/>
        <end position="213"/>
    </location>
</feature>
<evidence type="ECO:0000256" key="1">
    <source>
        <dbReference type="SAM" id="MobiDB-lite"/>
    </source>
</evidence>
<proteinExistence type="predicted"/>
<feature type="region of interest" description="Disordered" evidence="1">
    <location>
        <begin position="1"/>
        <end position="39"/>
    </location>
</feature>
<feature type="transmembrane region" description="Helical" evidence="2">
    <location>
        <begin position="82"/>
        <end position="100"/>
    </location>
</feature>
<gene>
    <name evidence="3" type="ORF">KO481_24150</name>
</gene>
<dbReference type="Proteomes" id="UP000733379">
    <property type="component" value="Unassembled WGS sequence"/>
</dbReference>
<reference evidence="3 4" key="1">
    <citation type="submission" date="2021-06" db="EMBL/GenBank/DDBJ databases">
        <title>Actinomycetes sequencing.</title>
        <authorList>
            <person name="Shan Q."/>
        </authorList>
    </citation>
    <scope>NUCLEOTIDE SEQUENCE [LARGE SCALE GENOMIC DNA]</scope>
    <source>
        <strain evidence="3 4">NEAU-G5</strain>
    </source>
</reference>
<keyword evidence="2" id="KW-1133">Transmembrane helix</keyword>
<dbReference type="EMBL" id="JAHKNI010000008">
    <property type="protein sequence ID" value="MBU3064610.1"/>
    <property type="molecule type" value="Genomic_DNA"/>
</dbReference>
<evidence type="ECO:0000313" key="3">
    <source>
        <dbReference type="EMBL" id="MBU3064610.1"/>
    </source>
</evidence>
<sequence length="397" mass="40874">MANPYQPGPAPMPSAPPPGYGWPAQPGSPAGQTYSPYPTPKPAGPRNVPALCAAGLGLLALLIDIGRMFAADGAHWLTDWTVVGWILMAAAAITGVVQTFTNRNLVAARITVALAIGATFSGQVFTLLDSFLGYGYYSLTHRGHWLSIPGALVSVAAIVLLYIASRADAAKSGAAQPATPQSAQPGWPPQPQAPSGQQPPMGFPGQQPAGFPQQQPPSQPSGFPQQQPLGSQLGGFPQQPLGPQPGAFPQQQPSGSQPSGFPQQQLPGHPAGLPQQPAYQPQGFPGQQHPGFAAPQPAPAQPGQFVPPPGAFGAPPQPLQHPNPPAALQDSGNQPTVMHQPASTPDNQQTILQQPGTNPPPQPGSPFPQPNASDAGSPHAADPTVYQPPSTPQGPQQ</sequence>
<evidence type="ECO:0000256" key="2">
    <source>
        <dbReference type="SAM" id="Phobius"/>
    </source>
</evidence>
<feature type="transmembrane region" description="Helical" evidence="2">
    <location>
        <begin position="48"/>
        <end position="70"/>
    </location>
</feature>
<protein>
    <submittedName>
        <fullName evidence="3">Uncharacterized protein</fullName>
    </submittedName>
</protein>
<accession>A0ABS6B2T8</accession>
<feature type="compositionally biased region" description="Low complexity" evidence="1">
    <location>
        <begin position="220"/>
        <end position="268"/>
    </location>
</feature>
<feature type="compositionally biased region" description="Pro residues" evidence="1">
    <location>
        <begin position="357"/>
        <end position="369"/>
    </location>
</feature>
<feature type="compositionally biased region" description="Low complexity" evidence="1">
    <location>
        <begin position="280"/>
        <end position="295"/>
    </location>
</feature>